<proteinExistence type="predicted"/>
<keyword evidence="2" id="KW-1185">Reference proteome</keyword>
<dbReference type="EMBL" id="BNBC01000065">
    <property type="protein sequence ID" value="GHF13678.1"/>
    <property type="molecule type" value="Genomic_DNA"/>
</dbReference>
<dbReference type="AlphaFoldDB" id="A0A919AL80"/>
<name>A0A919AL80_9ACTN</name>
<dbReference type="RefSeq" id="WP_189907808.1">
    <property type="nucleotide sequence ID" value="NZ_BNBC01000065.1"/>
</dbReference>
<comment type="caution">
    <text evidence="1">The sequence shown here is derived from an EMBL/GenBank/DDBJ whole genome shotgun (WGS) entry which is preliminary data.</text>
</comment>
<gene>
    <name evidence="1" type="ORF">GCM10014715_81580</name>
</gene>
<protein>
    <submittedName>
        <fullName evidence="1">Uncharacterized protein</fullName>
    </submittedName>
</protein>
<accession>A0A919AL80</accession>
<sequence>MRDDLRTLAALGIDPASLDPAPDGPLRHPSSRARIHPLSPDHKRCSSCAAPAVATCRLDLPGFGLRWLDSCRDRMIAGFELEQP</sequence>
<reference evidence="1" key="2">
    <citation type="submission" date="2020-09" db="EMBL/GenBank/DDBJ databases">
        <authorList>
            <person name="Sun Q."/>
            <person name="Ohkuma M."/>
        </authorList>
    </citation>
    <scope>NUCLEOTIDE SEQUENCE</scope>
    <source>
        <strain evidence="1">JCM 3302</strain>
    </source>
</reference>
<evidence type="ECO:0000313" key="2">
    <source>
        <dbReference type="Proteomes" id="UP000641386"/>
    </source>
</evidence>
<dbReference type="Proteomes" id="UP000641386">
    <property type="component" value="Unassembled WGS sequence"/>
</dbReference>
<organism evidence="1 2">
    <name type="scientific">Streptomyces spiralis</name>
    <dbReference type="NCBI Taxonomy" id="66376"/>
    <lineage>
        <taxon>Bacteria</taxon>
        <taxon>Bacillati</taxon>
        <taxon>Actinomycetota</taxon>
        <taxon>Actinomycetes</taxon>
        <taxon>Kitasatosporales</taxon>
        <taxon>Streptomycetaceae</taxon>
        <taxon>Streptomyces</taxon>
    </lineage>
</organism>
<reference evidence="1" key="1">
    <citation type="journal article" date="2014" name="Int. J. Syst. Evol. Microbiol.">
        <title>Complete genome sequence of Corynebacterium casei LMG S-19264T (=DSM 44701T), isolated from a smear-ripened cheese.</title>
        <authorList>
            <consortium name="US DOE Joint Genome Institute (JGI-PGF)"/>
            <person name="Walter F."/>
            <person name="Albersmeier A."/>
            <person name="Kalinowski J."/>
            <person name="Ruckert C."/>
        </authorList>
    </citation>
    <scope>NUCLEOTIDE SEQUENCE</scope>
    <source>
        <strain evidence="1">JCM 3302</strain>
    </source>
</reference>
<evidence type="ECO:0000313" key="1">
    <source>
        <dbReference type="EMBL" id="GHF13678.1"/>
    </source>
</evidence>